<evidence type="ECO:0000313" key="2">
    <source>
        <dbReference type="Proteomes" id="UP000836387"/>
    </source>
</evidence>
<organism evidence="1 2">
    <name type="scientific">Clonostachys rosea f. rosea IK726</name>
    <dbReference type="NCBI Taxonomy" id="1349383"/>
    <lineage>
        <taxon>Eukaryota</taxon>
        <taxon>Fungi</taxon>
        <taxon>Dikarya</taxon>
        <taxon>Ascomycota</taxon>
        <taxon>Pezizomycotina</taxon>
        <taxon>Sordariomycetes</taxon>
        <taxon>Hypocreomycetidae</taxon>
        <taxon>Hypocreales</taxon>
        <taxon>Bionectriaceae</taxon>
        <taxon>Clonostachys</taxon>
    </lineage>
</organism>
<sequence>MISCLSSISVMVLPWDCWLSSCTSILEAEEKGTGYMPDEGEQFRSGFGKRVDWQIVHPSFAALFADARKLSS</sequence>
<accession>A0ACA9TUJ7</accession>
<comment type="caution">
    <text evidence="1">The sequence shown here is derived from an EMBL/GenBank/DDBJ whole genome shotgun (WGS) entry which is preliminary data.</text>
</comment>
<dbReference type="Proteomes" id="UP000836387">
    <property type="component" value="Unassembled WGS sequence"/>
</dbReference>
<protein>
    <submittedName>
        <fullName evidence="1">Uncharacterized protein</fullName>
    </submittedName>
</protein>
<keyword evidence="2" id="KW-1185">Reference proteome</keyword>
<dbReference type="EMBL" id="CADEHS020000008">
    <property type="protein sequence ID" value="CAG9944631.1"/>
    <property type="molecule type" value="Genomic_DNA"/>
</dbReference>
<reference evidence="1" key="2">
    <citation type="submission" date="2021-10" db="EMBL/GenBank/DDBJ databases">
        <authorList>
            <person name="Piombo E."/>
        </authorList>
    </citation>
    <scope>NUCLEOTIDE SEQUENCE</scope>
</reference>
<proteinExistence type="predicted"/>
<reference evidence="1" key="1">
    <citation type="submission" date="2020-04" db="EMBL/GenBank/DDBJ databases">
        <authorList>
            <person name="Broberg M."/>
        </authorList>
    </citation>
    <scope>NUCLEOTIDE SEQUENCE</scope>
</reference>
<gene>
    <name evidence="1" type="ORF">CRV2_00010722</name>
</gene>
<evidence type="ECO:0000313" key="1">
    <source>
        <dbReference type="EMBL" id="CAG9944631.1"/>
    </source>
</evidence>
<name>A0ACA9TUJ7_BIOOC</name>